<evidence type="ECO:0000256" key="1">
    <source>
        <dbReference type="PROSITE-ProRule" id="PRU00169"/>
    </source>
</evidence>
<evidence type="ECO:0000313" key="3">
    <source>
        <dbReference type="EMBL" id="MBL0427084.1"/>
    </source>
</evidence>
<dbReference type="InterPro" id="IPR011006">
    <property type="entry name" value="CheY-like_superfamily"/>
</dbReference>
<dbReference type="PROSITE" id="PS50110">
    <property type="entry name" value="RESPONSE_REGULATORY"/>
    <property type="match status" value="1"/>
</dbReference>
<sequence>MRDLFAAVGGLELVATASSEGEAKLWLEDHPGDWDVAVLDLVLQHGSGMGVIRPCRAAHPHGQVVIFSSYVTPVIREHCVGLGADHVFGKDQTTQFVTWLHALARRAQEPPG</sequence>
<keyword evidence="4" id="KW-1185">Reference proteome</keyword>
<reference evidence="3 4" key="1">
    <citation type="journal article" date="2017" name="Int. J. Syst. Evol. Microbiol.">
        <title>Ramlibacter alkalitolerans sp. nov., alkali-tolerant bacterium isolated from soil of ginseng.</title>
        <authorList>
            <person name="Lee D.H."/>
            <person name="Cha C.J."/>
        </authorList>
    </citation>
    <scope>NUCLEOTIDE SEQUENCE [LARGE SCALE GENOMIC DNA]</scope>
    <source>
        <strain evidence="3 4">KACC 19305</strain>
    </source>
</reference>
<name>A0ABS1JS26_9BURK</name>
<comment type="caution">
    <text evidence="3">The sequence shown here is derived from an EMBL/GenBank/DDBJ whole genome shotgun (WGS) entry which is preliminary data.</text>
</comment>
<dbReference type="InterPro" id="IPR001789">
    <property type="entry name" value="Sig_transdc_resp-reg_receiver"/>
</dbReference>
<proteinExistence type="predicted"/>
<feature type="modified residue" description="4-aspartylphosphate" evidence="1">
    <location>
        <position position="40"/>
    </location>
</feature>
<dbReference type="SUPFAM" id="SSF52172">
    <property type="entry name" value="CheY-like"/>
    <property type="match status" value="1"/>
</dbReference>
<dbReference type="EMBL" id="JAEQND010000010">
    <property type="protein sequence ID" value="MBL0427084.1"/>
    <property type="molecule type" value="Genomic_DNA"/>
</dbReference>
<dbReference type="Gene3D" id="3.40.50.2300">
    <property type="match status" value="1"/>
</dbReference>
<feature type="domain" description="Response regulatory" evidence="2">
    <location>
        <begin position="1"/>
        <end position="105"/>
    </location>
</feature>
<dbReference type="Proteomes" id="UP000622707">
    <property type="component" value="Unassembled WGS sequence"/>
</dbReference>
<evidence type="ECO:0000259" key="2">
    <source>
        <dbReference type="PROSITE" id="PS50110"/>
    </source>
</evidence>
<evidence type="ECO:0000313" key="4">
    <source>
        <dbReference type="Proteomes" id="UP000622707"/>
    </source>
</evidence>
<keyword evidence="1" id="KW-0597">Phosphoprotein</keyword>
<protein>
    <submittedName>
        <fullName evidence="3">Response regulator</fullName>
    </submittedName>
</protein>
<organism evidence="3 4">
    <name type="scientific">Ramlibacter alkalitolerans</name>
    <dbReference type="NCBI Taxonomy" id="2039631"/>
    <lineage>
        <taxon>Bacteria</taxon>
        <taxon>Pseudomonadati</taxon>
        <taxon>Pseudomonadota</taxon>
        <taxon>Betaproteobacteria</taxon>
        <taxon>Burkholderiales</taxon>
        <taxon>Comamonadaceae</taxon>
        <taxon>Ramlibacter</taxon>
    </lineage>
</organism>
<accession>A0ABS1JS26</accession>
<gene>
    <name evidence="3" type="ORF">JI746_18355</name>
</gene>